<keyword evidence="4 7" id="KW-1133">Transmembrane helix</keyword>
<dbReference type="InterPro" id="IPR013130">
    <property type="entry name" value="Fe3_Rdtase_TM_dom"/>
</dbReference>
<feature type="transmembrane region" description="Helical" evidence="7">
    <location>
        <begin position="51"/>
        <end position="69"/>
    </location>
</feature>
<sequence length="173" mass="20185">MWQGTLGANPIEFILRNLGDWTLYLLLMTLAVTPLSAWAPLAFLRRYRRMLGLYTFFYALLHGLSYIGLDRFFDWELLWLDVVDRKFMTAGMAAFLLLIPLAATSNAAMIHQLGGARWRRLHRLVYAIAILGVAHFFWLTRADFREPQKMAAILAFLLGWRLLDWMRKRHVPS</sequence>
<dbReference type="GO" id="GO:0020037">
    <property type="term" value="F:heme binding"/>
    <property type="evidence" value="ECO:0007669"/>
    <property type="project" value="UniProtKB-UniRule"/>
</dbReference>
<organism evidence="9 10">
    <name type="scientific">Magnetofaba australis IT-1</name>
    <dbReference type="NCBI Taxonomy" id="1434232"/>
    <lineage>
        <taxon>Bacteria</taxon>
        <taxon>Pseudomonadati</taxon>
        <taxon>Pseudomonadota</taxon>
        <taxon>Magnetococcia</taxon>
        <taxon>Magnetococcales</taxon>
        <taxon>Magnetococcaceae</taxon>
        <taxon>Magnetofaba</taxon>
    </lineage>
</organism>
<keyword evidence="7" id="KW-0288">FMN</keyword>
<dbReference type="GO" id="GO:0016679">
    <property type="term" value="F:oxidoreductase activity, acting on diphenols and related substances as donors"/>
    <property type="evidence" value="ECO:0007669"/>
    <property type="project" value="TreeGrafter"/>
</dbReference>
<evidence type="ECO:0000256" key="2">
    <source>
        <dbReference type="ARBA" id="ARBA00022448"/>
    </source>
</evidence>
<dbReference type="GO" id="GO:0005886">
    <property type="term" value="C:plasma membrane"/>
    <property type="evidence" value="ECO:0007669"/>
    <property type="project" value="UniProtKB-SubCell"/>
</dbReference>
<keyword evidence="3 7" id="KW-0812">Transmembrane</keyword>
<feature type="transmembrane region" description="Helical" evidence="7">
    <location>
        <begin position="121"/>
        <end position="138"/>
    </location>
</feature>
<accession>A0A1Y2K624</accession>
<dbReference type="HAMAP" id="MF_01207">
    <property type="entry name" value="MsrQ"/>
    <property type="match status" value="1"/>
</dbReference>
<keyword evidence="2 7" id="KW-0813">Transport</keyword>
<gene>
    <name evidence="7" type="primary">msrQ</name>
    <name evidence="9" type="ORF">MAIT1_03272</name>
</gene>
<keyword evidence="7" id="KW-1003">Cell membrane</keyword>
<proteinExistence type="inferred from homology"/>
<comment type="subunit">
    <text evidence="7">Heterodimer of a catalytic subunit (MsrP) and a heme-binding subunit (MsrQ).</text>
</comment>
<keyword evidence="7" id="KW-0249">Electron transport</keyword>
<keyword evidence="6 7" id="KW-0472">Membrane</keyword>
<keyword evidence="5 7" id="KW-0408">Iron</keyword>
<dbReference type="PANTHER" id="PTHR36964">
    <property type="entry name" value="PROTEIN-METHIONINE-SULFOXIDE REDUCTASE HEME-BINDING SUBUNIT MSRQ"/>
    <property type="match status" value="1"/>
</dbReference>
<dbReference type="GO" id="GO:0009055">
    <property type="term" value="F:electron transfer activity"/>
    <property type="evidence" value="ECO:0007669"/>
    <property type="project" value="UniProtKB-UniRule"/>
</dbReference>
<dbReference type="AlphaFoldDB" id="A0A1Y2K624"/>
<comment type="caution">
    <text evidence="7">Lacks conserved residue(s) required for the propagation of feature annotation.</text>
</comment>
<dbReference type="STRING" id="1434232.MAIT1_03272"/>
<comment type="cofactor">
    <cofactor evidence="7">
        <name>heme b</name>
        <dbReference type="ChEBI" id="CHEBI:60344"/>
    </cofactor>
    <text evidence="7">Binds 1 heme b (iron(II)-protoporphyrin IX) group per subunit.</text>
</comment>
<evidence type="ECO:0000313" key="9">
    <source>
        <dbReference type="EMBL" id="OSM05121.1"/>
    </source>
</evidence>
<keyword evidence="7" id="KW-0479">Metal-binding</keyword>
<evidence type="ECO:0000256" key="3">
    <source>
        <dbReference type="ARBA" id="ARBA00022692"/>
    </source>
</evidence>
<evidence type="ECO:0000256" key="1">
    <source>
        <dbReference type="ARBA" id="ARBA00004141"/>
    </source>
</evidence>
<comment type="subcellular location">
    <subcellularLocation>
        <location evidence="7">Cell membrane</location>
        <topology evidence="7">Multi-pass membrane protein</topology>
    </subcellularLocation>
    <subcellularLocation>
        <location evidence="1">Membrane</location>
        <topology evidence="1">Multi-pass membrane protein</topology>
    </subcellularLocation>
</comment>
<evidence type="ECO:0000256" key="5">
    <source>
        <dbReference type="ARBA" id="ARBA00023004"/>
    </source>
</evidence>
<reference evidence="9 10" key="1">
    <citation type="journal article" date="2016" name="BMC Genomics">
        <title>Combined genomic and structural analyses of a cultured magnetotactic bacterium reveals its niche adaptation to a dynamic environment.</title>
        <authorList>
            <person name="Araujo A.C."/>
            <person name="Morillo V."/>
            <person name="Cypriano J."/>
            <person name="Teixeira L.C."/>
            <person name="Leao P."/>
            <person name="Lyra S."/>
            <person name="Almeida L.G."/>
            <person name="Bazylinski D.A."/>
            <person name="Vasconcellos A.T."/>
            <person name="Abreu F."/>
            <person name="Lins U."/>
        </authorList>
    </citation>
    <scope>NUCLEOTIDE SEQUENCE [LARGE SCALE GENOMIC DNA]</scope>
    <source>
        <strain evidence="9 10">IT-1</strain>
    </source>
</reference>
<dbReference type="GO" id="GO:0030091">
    <property type="term" value="P:protein repair"/>
    <property type="evidence" value="ECO:0007669"/>
    <property type="project" value="UniProtKB-UniRule"/>
</dbReference>
<feature type="domain" description="Ferric oxidoreductase" evidence="8">
    <location>
        <begin position="19"/>
        <end position="133"/>
    </location>
</feature>
<dbReference type="Pfam" id="PF01794">
    <property type="entry name" value="Ferric_reduct"/>
    <property type="match status" value="1"/>
</dbReference>
<evidence type="ECO:0000256" key="7">
    <source>
        <dbReference type="HAMAP-Rule" id="MF_01207"/>
    </source>
</evidence>
<evidence type="ECO:0000313" key="10">
    <source>
        <dbReference type="Proteomes" id="UP000194003"/>
    </source>
</evidence>
<dbReference type="Proteomes" id="UP000194003">
    <property type="component" value="Unassembled WGS sequence"/>
</dbReference>
<dbReference type="GO" id="GO:0046872">
    <property type="term" value="F:metal ion binding"/>
    <property type="evidence" value="ECO:0007669"/>
    <property type="project" value="UniProtKB-KW"/>
</dbReference>
<name>A0A1Y2K624_9PROT</name>
<dbReference type="PANTHER" id="PTHR36964:SF1">
    <property type="entry name" value="PROTEIN-METHIONINE-SULFOXIDE REDUCTASE HEME-BINDING SUBUNIT MSRQ"/>
    <property type="match status" value="1"/>
</dbReference>
<dbReference type="GO" id="GO:0010181">
    <property type="term" value="F:FMN binding"/>
    <property type="evidence" value="ECO:0007669"/>
    <property type="project" value="UniProtKB-UniRule"/>
</dbReference>
<protein>
    <recommendedName>
        <fullName evidence="7">Protein-methionine-sulfoxide reductase heme-binding subunit MsrQ</fullName>
    </recommendedName>
    <alternativeName>
        <fullName evidence="7">Flavocytochrome MsrQ</fullName>
    </alternativeName>
</protein>
<keyword evidence="10" id="KW-1185">Reference proteome</keyword>
<dbReference type="InterPro" id="IPR022837">
    <property type="entry name" value="MsrQ-like"/>
</dbReference>
<evidence type="ECO:0000259" key="8">
    <source>
        <dbReference type="Pfam" id="PF01794"/>
    </source>
</evidence>
<feature type="transmembrane region" description="Helical" evidence="7">
    <location>
        <begin position="23"/>
        <end position="44"/>
    </location>
</feature>
<evidence type="ECO:0000256" key="4">
    <source>
        <dbReference type="ARBA" id="ARBA00022989"/>
    </source>
</evidence>
<comment type="caution">
    <text evidence="9">The sequence shown here is derived from an EMBL/GenBank/DDBJ whole genome shotgun (WGS) entry which is preliminary data.</text>
</comment>
<keyword evidence="7" id="KW-0285">Flavoprotein</keyword>
<dbReference type="EMBL" id="LVJN01000018">
    <property type="protein sequence ID" value="OSM05121.1"/>
    <property type="molecule type" value="Genomic_DNA"/>
</dbReference>
<evidence type="ECO:0000256" key="6">
    <source>
        <dbReference type="ARBA" id="ARBA00023136"/>
    </source>
</evidence>
<comment type="function">
    <text evidence="7">Part of the MsrPQ system that repairs oxidized periplasmic proteins containing methionine sulfoxide residues (Met-O), using respiratory chain electrons. Thus protects these proteins from oxidative-stress damage caused by reactive species of oxygen and chlorine generated by the host defense mechanisms. MsrPQ is essential for the maintenance of envelope integrity under bleach stress, rescuing a wide series of structurally unrelated periplasmic proteins from methionine oxidation. MsrQ provides electrons for reduction to the reductase catalytic subunit MsrP, using the quinone pool of the respiratory chain.</text>
</comment>
<keyword evidence="7" id="KW-0349">Heme</keyword>
<feature type="transmembrane region" description="Helical" evidence="7">
    <location>
        <begin position="89"/>
        <end position="109"/>
    </location>
</feature>
<comment type="similarity">
    <text evidence="7">Belongs to the MsrQ family.</text>
</comment>
<comment type="cofactor">
    <cofactor evidence="7">
        <name>FMN</name>
        <dbReference type="ChEBI" id="CHEBI:58210"/>
    </cofactor>
    <text evidence="7">Binds 1 FMN per subunit.</text>
</comment>